<dbReference type="SMART" id="SM00900">
    <property type="entry name" value="FMN_bind"/>
    <property type="match status" value="1"/>
</dbReference>
<dbReference type="InterPro" id="IPR007329">
    <property type="entry name" value="FMN-bd"/>
</dbReference>
<keyword evidence="3" id="KW-1185">Reference proteome</keyword>
<dbReference type="GO" id="GO:0016020">
    <property type="term" value="C:membrane"/>
    <property type="evidence" value="ECO:0007669"/>
    <property type="project" value="InterPro"/>
</dbReference>
<evidence type="ECO:0000259" key="1">
    <source>
        <dbReference type="SMART" id="SM00900"/>
    </source>
</evidence>
<evidence type="ECO:0000313" key="3">
    <source>
        <dbReference type="Proteomes" id="UP000469421"/>
    </source>
</evidence>
<protein>
    <submittedName>
        <fullName evidence="2">FMN-binding protein</fullName>
    </submittedName>
</protein>
<dbReference type="AlphaFoldDB" id="A0A6N7LVQ0"/>
<dbReference type="Proteomes" id="UP000469421">
    <property type="component" value="Unassembled WGS sequence"/>
</dbReference>
<proteinExistence type="predicted"/>
<dbReference type="Pfam" id="PF04205">
    <property type="entry name" value="FMN_bind"/>
    <property type="match status" value="1"/>
</dbReference>
<evidence type="ECO:0000313" key="2">
    <source>
        <dbReference type="EMBL" id="MQX53254.1"/>
    </source>
</evidence>
<accession>A0A6N7LVQ0</accession>
<gene>
    <name evidence="2" type="ORF">GFN93_08325</name>
</gene>
<sequence>MRGCGCFNTIRLLLVTLCLPGIVRAYDVTEYLEPNAFLAKVYGDHVPDISLLPIRGKLRDQIEAALGHRYNGMRLRYWQQDGTTAWIIDEKSKDQPMTIGIGVKPDAEIAVLELLVYREPRGGEVHQAGFREQYLGVTLTDSLQLSREVDGITGATLSVDAMNRVAAVALLLHQAVTESATPSP</sequence>
<dbReference type="GO" id="GO:0010181">
    <property type="term" value="F:FMN binding"/>
    <property type="evidence" value="ECO:0007669"/>
    <property type="project" value="InterPro"/>
</dbReference>
<name>A0A6N7LVQ0_9GAMM</name>
<organism evidence="2 3">
    <name type="scientific">Alcanivorax sediminis</name>
    <dbReference type="NCBI Taxonomy" id="2663008"/>
    <lineage>
        <taxon>Bacteria</taxon>
        <taxon>Pseudomonadati</taxon>
        <taxon>Pseudomonadota</taxon>
        <taxon>Gammaproteobacteria</taxon>
        <taxon>Oceanospirillales</taxon>
        <taxon>Alcanivoracaceae</taxon>
        <taxon>Alcanivorax</taxon>
    </lineage>
</organism>
<comment type="caution">
    <text evidence="2">The sequence shown here is derived from an EMBL/GenBank/DDBJ whole genome shotgun (WGS) entry which is preliminary data.</text>
</comment>
<dbReference type="EMBL" id="WIRE01000001">
    <property type="protein sequence ID" value="MQX53254.1"/>
    <property type="molecule type" value="Genomic_DNA"/>
</dbReference>
<reference evidence="2 3" key="1">
    <citation type="submission" date="2019-10" db="EMBL/GenBank/DDBJ databases">
        <title>Alcanivorax sp.PA15-N-34 draft genome sequence.</title>
        <authorList>
            <person name="Liao X."/>
            <person name="Shao Z."/>
        </authorList>
    </citation>
    <scope>NUCLEOTIDE SEQUENCE [LARGE SCALE GENOMIC DNA]</scope>
    <source>
        <strain evidence="2 3">PA15-N-34</strain>
    </source>
</reference>
<feature type="domain" description="FMN-binding" evidence="1">
    <location>
        <begin position="92"/>
        <end position="173"/>
    </location>
</feature>